<proteinExistence type="predicted"/>
<keyword evidence="2" id="KW-1185">Reference proteome</keyword>
<organism evidence="1 2">
    <name type="scientific">Tatumella ptyseos ATCC 33301</name>
    <dbReference type="NCBI Taxonomy" id="1005995"/>
    <lineage>
        <taxon>Bacteria</taxon>
        <taxon>Pseudomonadati</taxon>
        <taxon>Pseudomonadota</taxon>
        <taxon>Gammaproteobacteria</taxon>
        <taxon>Enterobacterales</taxon>
        <taxon>Erwiniaceae</taxon>
        <taxon>Tatumella</taxon>
    </lineage>
</organism>
<sequence>MLYRNGLSLIIFSSPGSGGLLLSDKSTDTGYCQRLRIYQRKELK</sequence>
<dbReference type="EMBL" id="JMPR01000054">
    <property type="protein sequence ID" value="KFD17037.1"/>
    <property type="molecule type" value="Genomic_DNA"/>
</dbReference>
<evidence type="ECO:0000313" key="2">
    <source>
        <dbReference type="Proteomes" id="UP000028602"/>
    </source>
</evidence>
<protein>
    <submittedName>
        <fullName evidence="1">Uncharacterized protein</fullName>
    </submittedName>
</protein>
<gene>
    <name evidence="1" type="ORF">GTPT_3311</name>
</gene>
<accession>A0A085J991</accession>
<dbReference type="AlphaFoldDB" id="A0A085J991"/>
<name>A0A085J991_9GAMM</name>
<evidence type="ECO:0000313" key="1">
    <source>
        <dbReference type="EMBL" id="KFD17037.1"/>
    </source>
</evidence>
<reference evidence="1 2" key="1">
    <citation type="submission" date="2014-05" db="EMBL/GenBank/DDBJ databases">
        <title>ATOL: Assembling a taxonomically balanced genome-scale reconstruction of the evolutionary history of the Enterobacteriaceae.</title>
        <authorList>
            <person name="Plunkett G.III."/>
            <person name="Neeno-Eckwall E.C."/>
            <person name="Glasner J.D."/>
            <person name="Perna N.T."/>
        </authorList>
    </citation>
    <scope>NUCLEOTIDE SEQUENCE [LARGE SCALE GENOMIC DNA]</scope>
    <source>
        <strain evidence="1 2">ATCC 33301</strain>
    </source>
</reference>
<dbReference type="Proteomes" id="UP000028602">
    <property type="component" value="Unassembled WGS sequence"/>
</dbReference>
<comment type="caution">
    <text evidence="1">The sequence shown here is derived from an EMBL/GenBank/DDBJ whole genome shotgun (WGS) entry which is preliminary data.</text>
</comment>